<organism evidence="1 2">
    <name type="scientific">Vanilla planifolia</name>
    <name type="common">Vanilla</name>
    <dbReference type="NCBI Taxonomy" id="51239"/>
    <lineage>
        <taxon>Eukaryota</taxon>
        <taxon>Viridiplantae</taxon>
        <taxon>Streptophyta</taxon>
        <taxon>Embryophyta</taxon>
        <taxon>Tracheophyta</taxon>
        <taxon>Spermatophyta</taxon>
        <taxon>Magnoliopsida</taxon>
        <taxon>Liliopsida</taxon>
        <taxon>Asparagales</taxon>
        <taxon>Orchidaceae</taxon>
        <taxon>Vanilloideae</taxon>
        <taxon>Vanilleae</taxon>
        <taxon>Vanilla</taxon>
    </lineage>
</organism>
<sequence>MVVIRGRYSIEVVIGDCLAGLPADRTCLLCCCIFAASGEKGVISNGSLCFCFYVWLGDYEVDEESRNRRSRFVLSLSGKSKLLRTRNLRFCDPYAPSSSFSLFIWIRRCIFRFRFPSARSQVVGDNDWSAGDATPSGSSS</sequence>
<reference evidence="1 2" key="1">
    <citation type="journal article" date="2020" name="Nat. Food">
        <title>A phased Vanilla planifolia genome enables genetic improvement of flavour and production.</title>
        <authorList>
            <person name="Hasing T."/>
            <person name="Tang H."/>
            <person name="Brym M."/>
            <person name="Khazi F."/>
            <person name="Huang T."/>
            <person name="Chambers A.H."/>
        </authorList>
    </citation>
    <scope>NUCLEOTIDE SEQUENCE [LARGE SCALE GENOMIC DNA]</scope>
    <source>
        <tissue evidence="1">Leaf</tissue>
    </source>
</reference>
<evidence type="ECO:0000313" key="1">
    <source>
        <dbReference type="EMBL" id="KAG0449713.1"/>
    </source>
</evidence>
<comment type="caution">
    <text evidence="1">The sequence shown here is derived from an EMBL/GenBank/DDBJ whole genome shotgun (WGS) entry which is preliminary data.</text>
</comment>
<evidence type="ECO:0000313" key="2">
    <source>
        <dbReference type="Proteomes" id="UP000639772"/>
    </source>
</evidence>
<name>A0A835PC02_VANPL</name>
<dbReference type="EMBL" id="JADCNM010000162">
    <property type="protein sequence ID" value="KAG0449713.1"/>
    <property type="molecule type" value="Genomic_DNA"/>
</dbReference>
<gene>
    <name evidence="1" type="ORF">HPP92_027145</name>
</gene>
<proteinExistence type="predicted"/>
<dbReference type="Proteomes" id="UP000639772">
    <property type="component" value="Unassembled WGS sequence"/>
</dbReference>
<protein>
    <submittedName>
        <fullName evidence="1">Uncharacterized protein</fullName>
    </submittedName>
</protein>
<dbReference type="AlphaFoldDB" id="A0A835PC02"/>
<accession>A0A835PC02</accession>